<feature type="region of interest" description="Disordered" evidence="1">
    <location>
        <begin position="63"/>
        <end position="95"/>
    </location>
</feature>
<accession>A0ABP0E489</accession>
<comment type="caution">
    <text evidence="2">The sequence shown here is derived from an EMBL/GenBank/DDBJ whole genome shotgun (WGS) entry which is preliminary data.</text>
</comment>
<dbReference type="EMBL" id="CAWUON010000212">
    <property type="protein sequence ID" value="CAK7275406.1"/>
    <property type="molecule type" value="Genomic_DNA"/>
</dbReference>
<dbReference type="Proteomes" id="UP001642502">
    <property type="component" value="Unassembled WGS sequence"/>
</dbReference>
<feature type="region of interest" description="Disordered" evidence="1">
    <location>
        <begin position="270"/>
        <end position="316"/>
    </location>
</feature>
<name>A0ABP0E489_9PEZI</name>
<proteinExistence type="predicted"/>
<gene>
    <name evidence="2" type="ORF">SEPCBS119000_006677</name>
</gene>
<protein>
    <submittedName>
        <fullName evidence="2">Uncharacterized protein</fullName>
    </submittedName>
</protein>
<feature type="compositionally biased region" description="Basic and acidic residues" evidence="1">
    <location>
        <begin position="270"/>
        <end position="284"/>
    </location>
</feature>
<evidence type="ECO:0000313" key="2">
    <source>
        <dbReference type="EMBL" id="CAK7275406.1"/>
    </source>
</evidence>
<evidence type="ECO:0000256" key="1">
    <source>
        <dbReference type="SAM" id="MobiDB-lite"/>
    </source>
</evidence>
<evidence type="ECO:0000313" key="3">
    <source>
        <dbReference type="Proteomes" id="UP001642502"/>
    </source>
</evidence>
<sequence>MNEYDYNIAIARQIPVLEGIESFWDWWIAFSRGLKNEKRLKCLLPTHPGSLNDVKAEICGPMPRRPDPEDFRTAPTVTRSDSAASSSTAIEPRGVENRELEEAERRYRFEMNSYRTLKRKFERGLTLVEVRMRVSVSTLIYTQLGQLDVKESIAYLYTTFAPDKGQLWSLLTTDYMKLYKRFSIPELEEWLDTWSGLLQRMIREGTGEVRTGLWIQDLGDRLIQSGSTKWVAEGFRLSRLRCNPDYCPATMEKVWEVVFEVKTEKVRIRGRNEEDHSLHTRGGEEELGGQQKGPGSRSSQKRPRSGTHDDGPRQRKAIEANTCEACSRRGHVLEECRWLFSALRPDSLGPMQPHQERKAKFVLEKVQADPELAARYEAEKKAVALRRGEAAEVKRKRVPVGAMMLASESEKLMDLVADSVPSPARLASLASVHMVNDLSCLCNVTATPKSQVIPVGISEVAIEGWGDWQTWFTSPTGRKVPITLPNTAYCPVSDVNVISLRSFADMGLFWTNETGEVYRRDKNGMKEVLGVSVMRGGQYFISLGSASS</sequence>
<organism evidence="2 3">
    <name type="scientific">Sporothrix epigloea</name>
    <dbReference type="NCBI Taxonomy" id="1892477"/>
    <lineage>
        <taxon>Eukaryota</taxon>
        <taxon>Fungi</taxon>
        <taxon>Dikarya</taxon>
        <taxon>Ascomycota</taxon>
        <taxon>Pezizomycotina</taxon>
        <taxon>Sordariomycetes</taxon>
        <taxon>Sordariomycetidae</taxon>
        <taxon>Ophiostomatales</taxon>
        <taxon>Ophiostomataceae</taxon>
        <taxon>Sporothrix</taxon>
    </lineage>
</organism>
<keyword evidence="3" id="KW-1185">Reference proteome</keyword>
<reference evidence="2 3" key="1">
    <citation type="submission" date="2024-01" db="EMBL/GenBank/DDBJ databases">
        <authorList>
            <person name="Allen C."/>
            <person name="Tagirdzhanova G."/>
        </authorList>
    </citation>
    <scope>NUCLEOTIDE SEQUENCE [LARGE SCALE GENOMIC DNA]</scope>
    <source>
        <strain evidence="2 3">CBS 119000</strain>
    </source>
</reference>
<feature type="compositionally biased region" description="Low complexity" evidence="1">
    <location>
        <begin position="80"/>
        <end position="89"/>
    </location>
</feature>
<feature type="compositionally biased region" description="Basic and acidic residues" evidence="1">
    <location>
        <begin position="306"/>
        <end position="316"/>
    </location>
</feature>